<feature type="transmembrane region" description="Helical" evidence="1">
    <location>
        <begin position="20"/>
        <end position="42"/>
    </location>
</feature>
<dbReference type="Gene3D" id="3.30.700.10">
    <property type="entry name" value="Glycoprotein, Type 4 Pilin"/>
    <property type="match status" value="1"/>
</dbReference>
<keyword evidence="1" id="KW-1133">Transmembrane helix</keyword>
<dbReference type="SUPFAM" id="SSF54523">
    <property type="entry name" value="Pili subunits"/>
    <property type="match status" value="1"/>
</dbReference>
<keyword evidence="1" id="KW-0812">Transmembrane</keyword>
<sequence length="215" mass="22569">MLIGALRRRLRLGEDDGFTLIEVITAIFVISILATSGLYFYMNGMQISSAQERRQLAVTVANEAMEQIRGASLSLTPTSGMAPVVAGRTSASVNAAWSANPTIPGVAQTYPQSDAAATLTSVPVFPVTRTVSRSGTDFAVTTLVGDCYQPALGGDCSKVAGYAVTAPATTPANTTKSIRIIVIVRWTAGNQCTSGCNYTVSALLDNNLDLTWVSP</sequence>
<dbReference type="InterPro" id="IPR012902">
    <property type="entry name" value="N_methyl_site"/>
</dbReference>
<name>A0A4Y9RAG8_9MICO</name>
<dbReference type="EMBL" id="SPQZ01000001">
    <property type="protein sequence ID" value="TFW00126.1"/>
    <property type="molecule type" value="Genomic_DNA"/>
</dbReference>
<reference evidence="2 3" key="1">
    <citation type="journal article" date="2018" name="J. Microbiol.">
        <title>Leifsonia flava sp. nov., a novel actinobacterium isolated from the rhizosphere of Aquilegia viridiflora.</title>
        <authorList>
            <person name="Cai Y."/>
            <person name="Tao W.Z."/>
            <person name="Ma Y.J."/>
            <person name="Cheng J."/>
            <person name="Zhang M.Y."/>
            <person name="Zhang Y.X."/>
        </authorList>
    </citation>
    <scope>NUCLEOTIDE SEQUENCE [LARGE SCALE GENOMIC DNA]</scope>
    <source>
        <strain evidence="2 3">SYP-B2174</strain>
    </source>
</reference>
<protein>
    <submittedName>
        <fullName evidence="2">Type II secretion system protein</fullName>
    </submittedName>
</protein>
<evidence type="ECO:0000256" key="1">
    <source>
        <dbReference type="SAM" id="Phobius"/>
    </source>
</evidence>
<dbReference type="Proteomes" id="UP000298127">
    <property type="component" value="Unassembled WGS sequence"/>
</dbReference>
<keyword evidence="3" id="KW-1185">Reference proteome</keyword>
<proteinExistence type="predicted"/>
<dbReference type="Pfam" id="PF07963">
    <property type="entry name" value="N_methyl"/>
    <property type="match status" value="1"/>
</dbReference>
<accession>A0A4Y9RAG8</accession>
<keyword evidence="1" id="KW-0472">Membrane</keyword>
<gene>
    <name evidence="2" type="ORF">E4M00_02740</name>
</gene>
<dbReference type="RefSeq" id="WP_135118964.1">
    <property type="nucleotide sequence ID" value="NZ_SPQZ01000001.1"/>
</dbReference>
<comment type="caution">
    <text evidence="2">The sequence shown here is derived from an EMBL/GenBank/DDBJ whole genome shotgun (WGS) entry which is preliminary data.</text>
</comment>
<dbReference type="InterPro" id="IPR045584">
    <property type="entry name" value="Pilin-like"/>
</dbReference>
<evidence type="ECO:0000313" key="3">
    <source>
        <dbReference type="Proteomes" id="UP000298127"/>
    </source>
</evidence>
<dbReference type="NCBIfam" id="TIGR02532">
    <property type="entry name" value="IV_pilin_GFxxxE"/>
    <property type="match status" value="1"/>
</dbReference>
<evidence type="ECO:0000313" key="2">
    <source>
        <dbReference type="EMBL" id="TFW00126.1"/>
    </source>
</evidence>
<organism evidence="2 3">
    <name type="scientific">Orlajensenia leifsoniae</name>
    <dbReference type="NCBI Taxonomy" id="2561933"/>
    <lineage>
        <taxon>Bacteria</taxon>
        <taxon>Bacillati</taxon>
        <taxon>Actinomycetota</taxon>
        <taxon>Actinomycetes</taxon>
        <taxon>Micrococcales</taxon>
        <taxon>Microbacteriaceae</taxon>
        <taxon>Orlajensenia</taxon>
    </lineage>
</organism>
<dbReference type="AlphaFoldDB" id="A0A4Y9RAG8"/>